<dbReference type="SUPFAM" id="SSF53187">
    <property type="entry name" value="Zn-dependent exopeptidases"/>
    <property type="match status" value="1"/>
</dbReference>
<proteinExistence type="predicted"/>
<keyword evidence="4" id="KW-1185">Reference proteome</keyword>
<dbReference type="GO" id="GO:0030288">
    <property type="term" value="C:outer membrane-bounded periplasmic space"/>
    <property type="evidence" value="ECO:0007669"/>
    <property type="project" value="TreeGrafter"/>
</dbReference>
<dbReference type="Proteomes" id="UP000005561">
    <property type="component" value="Unassembled WGS sequence"/>
</dbReference>
<sequence>MHKKKEILELLMTALILVCAFYVGRLGASITASGEAEKEKSGEAASGVINWEDGTAALEGQQEEEKTAAPEGLRQAQELTERGITVVLDAGHGGIDAGKVGVNGALEKEINLAIAKKLADRLAKNGITAVLTRESDGGLYDEGEANKKQQDMKRRCAAIDAQSPLLAVSIHQNSYTESSVKGPQVFYYESSAPGKELAADLQEALNEMLEIERPREIKANDSYYLLRKTKSPIVIVECGFLSNPEEAEKLVTDDYQEKVAEAVCSGILAYVRDNG</sequence>
<dbReference type="eggNOG" id="COG0860">
    <property type="taxonomic scope" value="Bacteria"/>
</dbReference>
<dbReference type="Gene3D" id="3.40.630.40">
    <property type="entry name" value="Zn-dependent exopeptidases"/>
    <property type="match status" value="1"/>
</dbReference>
<organism evidence="3 4">
    <name type="scientific">Marvinbryantia formatexigens DSM 14469</name>
    <dbReference type="NCBI Taxonomy" id="478749"/>
    <lineage>
        <taxon>Bacteria</taxon>
        <taxon>Bacillati</taxon>
        <taxon>Bacillota</taxon>
        <taxon>Clostridia</taxon>
        <taxon>Lachnospirales</taxon>
        <taxon>Lachnospiraceae</taxon>
        <taxon>Marvinbryantia</taxon>
    </lineage>
</organism>
<evidence type="ECO:0000313" key="4">
    <source>
        <dbReference type="Proteomes" id="UP000005561"/>
    </source>
</evidence>
<dbReference type="EMBL" id="ACCL02000017">
    <property type="protein sequence ID" value="EET59584.1"/>
    <property type="molecule type" value="Genomic_DNA"/>
</dbReference>
<name>C6LIK2_9FIRM</name>
<dbReference type="PANTHER" id="PTHR30404">
    <property type="entry name" value="N-ACETYLMURAMOYL-L-ALANINE AMIDASE"/>
    <property type="match status" value="1"/>
</dbReference>
<dbReference type="Pfam" id="PF01520">
    <property type="entry name" value="Amidase_3"/>
    <property type="match status" value="1"/>
</dbReference>
<dbReference type="RefSeq" id="WP_006863214.1">
    <property type="nucleotide sequence ID" value="NZ_ACCL02000017.1"/>
</dbReference>
<gene>
    <name evidence="3" type="ORF">BRYFOR_08440</name>
</gene>
<keyword evidence="1 3" id="KW-0378">Hydrolase</keyword>
<dbReference type="EC" id="3.5.1.28" evidence="3"/>
<evidence type="ECO:0000259" key="2">
    <source>
        <dbReference type="SMART" id="SM00646"/>
    </source>
</evidence>
<dbReference type="AlphaFoldDB" id="C6LIK2"/>
<evidence type="ECO:0000313" key="3">
    <source>
        <dbReference type="EMBL" id="EET59584.1"/>
    </source>
</evidence>
<dbReference type="STRING" id="168384.SAMN05660368_01879"/>
<dbReference type="CDD" id="cd02696">
    <property type="entry name" value="MurNAc-LAA"/>
    <property type="match status" value="1"/>
</dbReference>
<dbReference type="SMART" id="SM00646">
    <property type="entry name" value="Ami_3"/>
    <property type="match status" value="1"/>
</dbReference>
<feature type="domain" description="MurNAc-LAA" evidence="2">
    <location>
        <begin position="157"/>
        <end position="268"/>
    </location>
</feature>
<protein>
    <submittedName>
        <fullName evidence="3">N-acetylmuramoyl-L-alanine amidase</fullName>
        <ecNumber evidence="3">3.5.1.28</ecNumber>
    </submittedName>
</protein>
<accession>C6LIK2</accession>
<evidence type="ECO:0000256" key="1">
    <source>
        <dbReference type="ARBA" id="ARBA00022801"/>
    </source>
</evidence>
<reference evidence="3" key="1">
    <citation type="submission" date="2009-07" db="EMBL/GenBank/DDBJ databases">
        <authorList>
            <person name="Weinstock G."/>
            <person name="Sodergren E."/>
            <person name="Clifton S."/>
            <person name="Fulton L."/>
            <person name="Fulton B."/>
            <person name="Courtney L."/>
            <person name="Fronick C."/>
            <person name="Harrison M."/>
            <person name="Strong C."/>
            <person name="Farmer C."/>
            <person name="Delahaunty K."/>
            <person name="Markovic C."/>
            <person name="Hall O."/>
            <person name="Minx P."/>
            <person name="Tomlinson C."/>
            <person name="Mitreva M."/>
            <person name="Nelson J."/>
            <person name="Hou S."/>
            <person name="Wollam A."/>
            <person name="Pepin K.H."/>
            <person name="Johnson M."/>
            <person name="Bhonagiri V."/>
            <person name="Nash W.E."/>
            <person name="Warren W."/>
            <person name="Chinwalla A."/>
            <person name="Mardis E.R."/>
            <person name="Wilson R.K."/>
        </authorList>
    </citation>
    <scope>NUCLEOTIDE SEQUENCE [LARGE SCALE GENOMIC DNA]</scope>
    <source>
        <strain evidence="3">DSM 14469</strain>
    </source>
</reference>
<dbReference type="PANTHER" id="PTHR30404:SF0">
    <property type="entry name" value="N-ACETYLMURAMOYL-L-ALANINE AMIDASE AMIC"/>
    <property type="match status" value="1"/>
</dbReference>
<dbReference type="InterPro" id="IPR002508">
    <property type="entry name" value="MurNAc-LAA_cat"/>
</dbReference>
<comment type="caution">
    <text evidence="3">The sequence shown here is derived from an EMBL/GenBank/DDBJ whole genome shotgun (WGS) entry which is preliminary data.</text>
</comment>
<dbReference type="GO" id="GO:0008745">
    <property type="term" value="F:N-acetylmuramoyl-L-alanine amidase activity"/>
    <property type="evidence" value="ECO:0007669"/>
    <property type="project" value="UniProtKB-EC"/>
</dbReference>
<dbReference type="InterPro" id="IPR050695">
    <property type="entry name" value="N-acetylmuramoyl_amidase_3"/>
</dbReference>
<dbReference type="GO" id="GO:0009253">
    <property type="term" value="P:peptidoglycan catabolic process"/>
    <property type="evidence" value="ECO:0007669"/>
    <property type="project" value="InterPro"/>
</dbReference>